<reference evidence="1 2" key="1">
    <citation type="submission" date="2018-03" db="EMBL/GenBank/DDBJ databases">
        <title>Genomic Encyclopedia of Archaeal and Bacterial Type Strains, Phase II (KMG-II): from individual species to whole genera.</title>
        <authorList>
            <person name="Goeker M."/>
        </authorList>
    </citation>
    <scope>NUCLEOTIDE SEQUENCE [LARGE SCALE GENOMIC DNA]</scope>
    <source>
        <strain evidence="1 2">DSM 18107</strain>
    </source>
</reference>
<name>A0A2P8FR30_9BACT</name>
<keyword evidence="2" id="KW-1185">Reference proteome</keyword>
<sequence length="212" mass="25017">MLRATDAAKFWRWFEEKSDDFRFFREMEPEECEELFESLTERLHLYCTSLFFEMRINAINEGEFIVTAEGVEEFFDDAEFLVSKAPEIDHWTFTALIPADEDNEGIEYEDLDLIPSEMWFTAIEDADMPDKLNLVIHFMDYDLVKMNEHLDTAIFLLLQSVLGEKMFAQHINVYTTSELPGDPDEGFPVLDRLPEYIAEMKKEGKKNMDDYR</sequence>
<protein>
    <recommendedName>
        <fullName evidence="3">DUF695 domain-containing protein</fullName>
    </recommendedName>
</protein>
<dbReference type="Proteomes" id="UP000240978">
    <property type="component" value="Unassembled WGS sequence"/>
</dbReference>
<dbReference type="OrthoDB" id="9151249at2"/>
<dbReference type="AlphaFoldDB" id="A0A2P8FR30"/>
<organism evidence="1 2">
    <name type="scientific">Chitinophaga ginsengisoli</name>
    <dbReference type="NCBI Taxonomy" id="363837"/>
    <lineage>
        <taxon>Bacteria</taxon>
        <taxon>Pseudomonadati</taxon>
        <taxon>Bacteroidota</taxon>
        <taxon>Chitinophagia</taxon>
        <taxon>Chitinophagales</taxon>
        <taxon>Chitinophagaceae</taxon>
        <taxon>Chitinophaga</taxon>
    </lineage>
</organism>
<proteinExistence type="predicted"/>
<dbReference type="RefSeq" id="WP_106605230.1">
    <property type="nucleotide sequence ID" value="NZ_PYGK01000016.1"/>
</dbReference>
<evidence type="ECO:0000313" key="1">
    <source>
        <dbReference type="EMBL" id="PSL24153.1"/>
    </source>
</evidence>
<accession>A0A2P8FR30</accession>
<gene>
    <name evidence="1" type="ORF">CLV42_116139</name>
</gene>
<evidence type="ECO:0000313" key="2">
    <source>
        <dbReference type="Proteomes" id="UP000240978"/>
    </source>
</evidence>
<comment type="caution">
    <text evidence="1">The sequence shown here is derived from an EMBL/GenBank/DDBJ whole genome shotgun (WGS) entry which is preliminary data.</text>
</comment>
<dbReference type="EMBL" id="PYGK01000016">
    <property type="protein sequence ID" value="PSL24153.1"/>
    <property type="molecule type" value="Genomic_DNA"/>
</dbReference>
<evidence type="ECO:0008006" key="3">
    <source>
        <dbReference type="Google" id="ProtNLM"/>
    </source>
</evidence>